<protein>
    <recommendedName>
        <fullName evidence="3">Bacteriocin</fullName>
    </recommendedName>
</protein>
<accession>A0A1B7VWD4</accession>
<organism evidence="1 2">
    <name type="scientific">Aphanizomenon flos-aquae LD13</name>
    <dbReference type="NCBI Taxonomy" id="1710894"/>
    <lineage>
        <taxon>Bacteria</taxon>
        <taxon>Bacillati</taxon>
        <taxon>Cyanobacteriota</taxon>
        <taxon>Cyanophyceae</taxon>
        <taxon>Nostocales</taxon>
        <taxon>Aphanizomenonaceae</taxon>
        <taxon>Aphanizomenon</taxon>
    </lineage>
</organism>
<evidence type="ECO:0008006" key="3">
    <source>
        <dbReference type="Google" id="ProtNLM"/>
    </source>
</evidence>
<evidence type="ECO:0000313" key="2">
    <source>
        <dbReference type="Proteomes" id="UP000092382"/>
    </source>
</evidence>
<evidence type="ECO:0000313" key="1">
    <source>
        <dbReference type="EMBL" id="OBQ25215.1"/>
    </source>
</evidence>
<name>A0A1B7VWD4_APHFL</name>
<gene>
    <name evidence="1" type="ORF">AN481_11330</name>
</gene>
<reference evidence="1 2" key="1">
    <citation type="submission" date="2015-09" db="EMBL/GenBank/DDBJ databases">
        <title>Whole genome shotgun sequence assembly of Aphanizomenon flos-aquae UKL13.</title>
        <authorList>
            <person name="Driscoll C."/>
        </authorList>
    </citation>
    <scope>NUCLEOTIDE SEQUENCE [LARGE SCALE GENOMIC DNA]</scope>
    <source>
        <strain evidence="1">MDT13</strain>
    </source>
</reference>
<dbReference type="EMBL" id="LJOY01000034">
    <property type="protein sequence ID" value="OBQ25215.1"/>
    <property type="molecule type" value="Genomic_DNA"/>
</dbReference>
<proteinExistence type="predicted"/>
<sequence length="74" mass="8201">MANIQISALLPVGYDLFNDTASFLNELATEEVQNVIGGGYSGYSVHGRHYGYSGHVRHYGYSGYRHNHHHASCC</sequence>
<dbReference type="PATRIC" id="fig|1710894.3.peg.4378"/>
<comment type="caution">
    <text evidence="1">The sequence shown here is derived from an EMBL/GenBank/DDBJ whole genome shotgun (WGS) entry which is preliminary data.</text>
</comment>
<dbReference type="AlphaFoldDB" id="A0A1B7VWD4"/>
<dbReference type="Proteomes" id="UP000092382">
    <property type="component" value="Unassembled WGS sequence"/>
</dbReference>